<proteinExistence type="predicted"/>
<keyword evidence="1" id="KW-0808">Transferase</keyword>
<dbReference type="EMBL" id="CM043017">
    <property type="protein sequence ID" value="KAI4464594.1"/>
    <property type="molecule type" value="Genomic_DNA"/>
</dbReference>
<accession>A0ACB9TCT5</accession>
<organism evidence="1 2">
    <name type="scientific">Holotrichia oblita</name>
    <name type="common">Chafer beetle</name>
    <dbReference type="NCBI Taxonomy" id="644536"/>
    <lineage>
        <taxon>Eukaryota</taxon>
        <taxon>Metazoa</taxon>
        <taxon>Ecdysozoa</taxon>
        <taxon>Arthropoda</taxon>
        <taxon>Hexapoda</taxon>
        <taxon>Insecta</taxon>
        <taxon>Pterygota</taxon>
        <taxon>Neoptera</taxon>
        <taxon>Endopterygota</taxon>
        <taxon>Coleoptera</taxon>
        <taxon>Polyphaga</taxon>
        <taxon>Scarabaeiformia</taxon>
        <taxon>Scarabaeidae</taxon>
        <taxon>Melolonthinae</taxon>
        <taxon>Holotrichia</taxon>
    </lineage>
</organism>
<reference evidence="1" key="1">
    <citation type="submission" date="2022-04" db="EMBL/GenBank/DDBJ databases">
        <title>Chromosome-scale genome assembly of Holotrichia oblita Faldermann.</title>
        <authorList>
            <person name="Rongchong L."/>
        </authorList>
    </citation>
    <scope>NUCLEOTIDE SEQUENCE</scope>
    <source>
        <strain evidence="1">81SQS9</strain>
    </source>
</reference>
<name>A0ACB9TCT5_HOLOL</name>
<evidence type="ECO:0000313" key="1">
    <source>
        <dbReference type="EMBL" id="KAI4464594.1"/>
    </source>
</evidence>
<gene>
    <name evidence="1" type="ORF">MML48_3g00016603</name>
</gene>
<protein>
    <submittedName>
        <fullName evidence="1">Pyridoxal kinase</fullName>
    </submittedName>
</protein>
<evidence type="ECO:0000313" key="2">
    <source>
        <dbReference type="Proteomes" id="UP001056778"/>
    </source>
</evidence>
<keyword evidence="1" id="KW-0418">Kinase</keyword>
<dbReference type="Proteomes" id="UP001056778">
    <property type="component" value="Chromosome 3"/>
</dbReference>
<comment type="caution">
    <text evidence="1">The sequence shown here is derived from an EMBL/GenBank/DDBJ whole genome shotgun (WGS) entry which is preliminary data.</text>
</comment>
<keyword evidence="2" id="KW-1185">Reference proteome</keyword>
<sequence length="365" mass="40609">MDAVPRICSIQSHVVHGYVGNKSATFPLQLLGFEVDAINSVQFSNHTGYPLVKGQVLTDKDFDTLIEGITGNELDNYTHLLTGYAGSVAFLNRITNFVKHLKWKNPSLLYVCDPVMGDNGKMYVPKELLPVYKDVLVPLADILTPNQFEIELLTGCSINTIDDAWKACDILHEKGCQTVVLSSSHLGNNSYLLALASSRVGAGIKLKIEIPKLSTSFVGSGDLFACLFLAWSYKTNNNIKVSLEKTIATLQRVLKRINSMQKVWSRCMTRESIVSGLVIPVSAFAPSTVTERTENSENQHDYAEVVSNEECSLADLQKSFKERSKSENEKLTNSFQDLMAPPHLVHKKKINTHRKALNYKAQRVT</sequence>